<dbReference type="OrthoDB" id="1436860at2759"/>
<name>K7M662_SOYBN</name>
<dbReference type="RefSeq" id="XP_006596075.1">
    <property type="nucleotide sequence ID" value="XM_006596012.4"/>
</dbReference>
<dbReference type="PaxDb" id="3847-GLYMA14G13192.1"/>
<dbReference type="EMBL" id="CM000847">
    <property type="protein sequence ID" value="KRH15762.1"/>
    <property type="molecule type" value="Genomic_DNA"/>
</dbReference>
<evidence type="ECO:0008006" key="5">
    <source>
        <dbReference type="Google" id="ProtNLM"/>
    </source>
</evidence>
<dbReference type="Proteomes" id="UP000008827">
    <property type="component" value="Chromosome 14"/>
</dbReference>
<feature type="region of interest" description="Disordered" evidence="1">
    <location>
        <begin position="478"/>
        <end position="522"/>
    </location>
</feature>
<proteinExistence type="predicted"/>
<evidence type="ECO:0000313" key="3">
    <source>
        <dbReference type="EnsemblPlants" id="KRH15762"/>
    </source>
</evidence>
<dbReference type="PANTHER" id="PTHR46951:SF2">
    <property type="entry name" value="BED-TYPE DOMAIN-CONTAINING PROTEIN"/>
    <property type="match status" value="1"/>
</dbReference>
<feature type="compositionally biased region" description="Basic and acidic residues" evidence="1">
    <location>
        <begin position="65"/>
        <end position="90"/>
    </location>
</feature>
<dbReference type="AlphaFoldDB" id="K7M662"/>
<gene>
    <name evidence="3" type="primary">LOC102669949</name>
    <name evidence="2" type="ORF">GLYMA_14G109500</name>
</gene>
<reference evidence="2" key="3">
    <citation type="submission" date="2018-07" db="EMBL/GenBank/DDBJ databases">
        <title>WGS assembly of Glycine max.</title>
        <authorList>
            <person name="Schmutz J."/>
            <person name="Cannon S."/>
            <person name="Schlueter J."/>
            <person name="Ma J."/>
            <person name="Mitros T."/>
            <person name="Nelson W."/>
            <person name="Hyten D."/>
            <person name="Song Q."/>
            <person name="Thelen J."/>
            <person name="Cheng J."/>
            <person name="Xu D."/>
            <person name="Hellsten U."/>
            <person name="May G."/>
            <person name="Yu Y."/>
            <person name="Sakurai T."/>
            <person name="Umezawa T."/>
            <person name="Bhattacharyya M."/>
            <person name="Sandhu D."/>
            <person name="Valliyodan B."/>
            <person name="Lindquist E."/>
            <person name="Peto M."/>
            <person name="Grant D."/>
            <person name="Shu S."/>
            <person name="Goodstein D."/>
            <person name="Barry K."/>
            <person name="Futrell-Griggs M."/>
            <person name="Abernathy B."/>
            <person name="Du J."/>
            <person name="Tian Z."/>
            <person name="Zhu L."/>
            <person name="Gill N."/>
            <person name="Joshi T."/>
            <person name="Libault M."/>
            <person name="Sethuraman A."/>
            <person name="Zhang X."/>
            <person name="Shinozaki K."/>
            <person name="Nguyen H."/>
            <person name="Wing R."/>
            <person name="Cregan P."/>
            <person name="Specht J."/>
            <person name="Grimwood J."/>
            <person name="Rokhsar D."/>
            <person name="Stacey G."/>
            <person name="Shoemaker R."/>
            <person name="Jackson S."/>
        </authorList>
    </citation>
    <scope>NUCLEOTIDE SEQUENCE</scope>
    <source>
        <tissue evidence="2">Callus</tissue>
    </source>
</reference>
<dbReference type="EMBL" id="CM000847">
    <property type="protein sequence ID" value="KRH15763.1"/>
    <property type="molecule type" value="Genomic_DNA"/>
</dbReference>
<feature type="compositionally biased region" description="Basic and acidic residues" evidence="1">
    <location>
        <begin position="491"/>
        <end position="507"/>
    </location>
</feature>
<keyword evidence="4" id="KW-1185">Reference proteome</keyword>
<sequence length="522" mass="59432">MSSSAGLRARSNCRRHNDSDIFPIKKGKPLNKNENVDRRDFQNMGGIVEDHRRRSSSSKLNSNLDKSHDDPDIWTKKRGKPPQEKKEKIDRKDIQKLGNLVKGLNERCSHRKRKFIIHDSDDDNDRNDIKLGVLVEGLHKRCSRRKRKFIIRDSDDDNDRNDNKMGGPIKERRGTCSRMILINDSDDDYHVLPRKCGKSDDRNDNPPSEKLFLENVASLAGSALVKPNGDNLDMAWEWNSLKDISNKRAVTCDFCLKTTNGGITRAKKHQIGLEGDVSACKKIPPSIKLKIKQAYEKKKAVKFGLEEENDDDEVEATEEINLRAGKRRAKGSITQGSIHGHMNTLKIIELSNKLTLGMAKRKTCIRDASIKKARAKANRCIAQFIRENEIPFEVACSKGFKMMIEAVGDYGQQLNPPSYHKLRAPLLKEQSELTKEKHKPHEIEQTQYGEAIEDEPVVEPLRLTCGVVDDAIKLGEPSRLTIEAPIEEEKEEAKQEENPKPKPEINKRYARKSRRDNALVQV</sequence>
<dbReference type="EnsemblPlants" id="KRH15763">
    <property type="protein sequence ID" value="KRH15763"/>
    <property type="gene ID" value="GLYMA_14G109500"/>
</dbReference>
<reference evidence="2 3" key="1">
    <citation type="journal article" date="2010" name="Nature">
        <title>Genome sequence of the palaeopolyploid soybean.</title>
        <authorList>
            <person name="Schmutz J."/>
            <person name="Cannon S.B."/>
            <person name="Schlueter J."/>
            <person name="Ma J."/>
            <person name="Mitros T."/>
            <person name="Nelson W."/>
            <person name="Hyten D.L."/>
            <person name="Song Q."/>
            <person name="Thelen J.J."/>
            <person name="Cheng J."/>
            <person name="Xu D."/>
            <person name="Hellsten U."/>
            <person name="May G.D."/>
            <person name="Yu Y."/>
            <person name="Sakurai T."/>
            <person name="Umezawa T."/>
            <person name="Bhattacharyya M.K."/>
            <person name="Sandhu D."/>
            <person name="Valliyodan B."/>
            <person name="Lindquist E."/>
            <person name="Peto M."/>
            <person name="Grant D."/>
            <person name="Shu S."/>
            <person name="Goodstein D."/>
            <person name="Barry K."/>
            <person name="Futrell-Griggs M."/>
            <person name="Abernathy B."/>
            <person name="Du J."/>
            <person name="Tian Z."/>
            <person name="Zhu L."/>
            <person name="Gill N."/>
            <person name="Joshi T."/>
            <person name="Libault M."/>
            <person name="Sethuraman A."/>
            <person name="Zhang X.-C."/>
            <person name="Shinozaki K."/>
            <person name="Nguyen H.T."/>
            <person name="Wing R.A."/>
            <person name="Cregan P."/>
            <person name="Specht J."/>
            <person name="Grimwood J."/>
            <person name="Rokhsar D."/>
            <person name="Stacey G."/>
            <person name="Shoemaker R.C."/>
            <person name="Jackson S.A."/>
        </authorList>
    </citation>
    <scope>NUCLEOTIDE SEQUENCE [LARGE SCALE GENOMIC DNA]</scope>
    <source>
        <strain evidence="3">cv. Williams 82</strain>
        <tissue evidence="2">Callus</tissue>
    </source>
</reference>
<dbReference type="PANTHER" id="PTHR46951">
    <property type="entry name" value="BED-TYPE DOMAIN-CONTAINING PROTEIN"/>
    <property type="match status" value="1"/>
</dbReference>
<dbReference type="Gramene" id="KRH15763">
    <property type="protein sequence ID" value="KRH15763"/>
    <property type="gene ID" value="GLYMA_14G109500"/>
</dbReference>
<evidence type="ECO:0000313" key="4">
    <source>
        <dbReference type="Proteomes" id="UP000008827"/>
    </source>
</evidence>
<feature type="region of interest" description="Disordered" evidence="1">
    <location>
        <begin position="1"/>
        <end position="90"/>
    </location>
</feature>
<organism evidence="3">
    <name type="scientific">Glycine max</name>
    <name type="common">Soybean</name>
    <name type="synonym">Glycine hispida</name>
    <dbReference type="NCBI Taxonomy" id="3847"/>
    <lineage>
        <taxon>Eukaryota</taxon>
        <taxon>Viridiplantae</taxon>
        <taxon>Streptophyta</taxon>
        <taxon>Embryophyta</taxon>
        <taxon>Tracheophyta</taxon>
        <taxon>Spermatophyta</taxon>
        <taxon>Magnoliopsida</taxon>
        <taxon>eudicotyledons</taxon>
        <taxon>Gunneridae</taxon>
        <taxon>Pentapetalae</taxon>
        <taxon>rosids</taxon>
        <taxon>fabids</taxon>
        <taxon>Fabales</taxon>
        <taxon>Fabaceae</taxon>
        <taxon>Papilionoideae</taxon>
        <taxon>50 kb inversion clade</taxon>
        <taxon>NPAAA clade</taxon>
        <taxon>indigoferoid/millettioid clade</taxon>
        <taxon>Phaseoleae</taxon>
        <taxon>Glycine</taxon>
        <taxon>Glycine subgen. Soja</taxon>
    </lineage>
</organism>
<dbReference type="EnsemblPlants" id="KRH15762">
    <property type="protein sequence ID" value="KRH15762"/>
    <property type="gene ID" value="GLYMA_14G109500"/>
</dbReference>
<evidence type="ECO:0000256" key="1">
    <source>
        <dbReference type="SAM" id="MobiDB-lite"/>
    </source>
</evidence>
<dbReference type="KEGG" id="gmx:102669949"/>
<dbReference type="Gramene" id="KRH15762">
    <property type="protein sequence ID" value="KRH15762"/>
    <property type="gene ID" value="GLYMA_14G109500"/>
</dbReference>
<reference evidence="3" key="2">
    <citation type="submission" date="2018-02" db="UniProtKB">
        <authorList>
            <consortium name="EnsemblPlants"/>
        </authorList>
    </citation>
    <scope>IDENTIFICATION</scope>
    <source>
        <strain evidence="3">Williams 82</strain>
    </source>
</reference>
<protein>
    <recommendedName>
        <fullName evidence="5">BED-type domain-containing protein</fullName>
    </recommendedName>
</protein>
<accession>K7M662</accession>
<dbReference type="GeneID" id="102669949"/>
<evidence type="ECO:0000313" key="2">
    <source>
        <dbReference type="EMBL" id="KRH15762.1"/>
    </source>
</evidence>